<dbReference type="STRING" id="573413.Spirs_3058"/>
<keyword evidence="3" id="KW-1185">Reference proteome</keyword>
<accession>E1R4S1</accession>
<sequence>MSIAVIGDMCLDVYYFADRGRTEISVETGLETRSVNACKHELGGAGNVAVNCKRLGAGRVDIFGIIGEDAHGDIILSLLGKEGIGSAGVVRQRDQWLTHLYHKIYEGKTETPRYDIGNYNKPEAANIEKLLKVIEDTIDGYDCVIINEQVMYGIHSRAFQQGLEKIIKKTEDRVTWFADCRKLNDVYAHTVHKLNDKEAFELFSRHTAKRTKKRSSEEEVIQWLYQRWERPLIMTRGEDGALVYNGQEIFEIPGLHIIKEIDTVGAGDAFMAGTVVAHGAGASLQDAAKIGNFTAGVCIQKLFETGHPSAQEVVAIASDPDYRYRPQLARDQRLARRYAKTPIEILNPQTKGSFSGTAPKIAIFDHDGTISTLRQGWEAVMRNMMVKSIAGRYYEKLEASLLKQIEDSAKALIEKSTGVQTIIQMHALRDLIISMGLIPKEDILSPKEYKEIFNTMLMERISEKQRLLEDGRLSTEDLTMKGAVAMLRDLKARGTRLFLASGTDQEDVRKEARLLGYEELFDGGIYGSVGDVENDPKRLVIRNIIGEIEAKGPIDPARCIVFGDGPVEMREAKKHGLTAVGIMSDERQRFGVNYAKRERLILAGADMLIPDFSWKDELSRWFGWR</sequence>
<dbReference type="Pfam" id="PF00702">
    <property type="entry name" value="Hydrolase"/>
    <property type="match status" value="1"/>
</dbReference>
<dbReference type="Proteomes" id="UP000002318">
    <property type="component" value="Chromosome"/>
</dbReference>
<dbReference type="InterPro" id="IPR023214">
    <property type="entry name" value="HAD_sf"/>
</dbReference>
<dbReference type="InterPro" id="IPR011611">
    <property type="entry name" value="PfkB_dom"/>
</dbReference>
<feature type="domain" description="Carbohydrate kinase PfkB" evidence="1">
    <location>
        <begin position="3"/>
        <end position="301"/>
    </location>
</feature>
<proteinExistence type="predicted"/>
<dbReference type="Gene3D" id="3.40.1190.20">
    <property type="match status" value="1"/>
</dbReference>
<dbReference type="PANTHER" id="PTHR46969">
    <property type="entry name" value="BIFUNCTIONAL PROTEIN HLDE"/>
    <property type="match status" value="1"/>
</dbReference>
<dbReference type="eggNOG" id="COG0524">
    <property type="taxonomic scope" value="Bacteria"/>
</dbReference>
<dbReference type="OrthoDB" id="9797743at2"/>
<dbReference type="KEGG" id="ssm:Spirs_3058"/>
<name>E1R4S1_SEDSS</name>
<dbReference type="InterPro" id="IPR036412">
    <property type="entry name" value="HAD-like_sf"/>
</dbReference>
<organism evidence="2 3">
    <name type="scientific">Sediminispirochaeta smaragdinae (strain DSM 11293 / JCM 15392 / SEBR 4228)</name>
    <name type="common">Spirochaeta smaragdinae</name>
    <dbReference type="NCBI Taxonomy" id="573413"/>
    <lineage>
        <taxon>Bacteria</taxon>
        <taxon>Pseudomonadati</taxon>
        <taxon>Spirochaetota</taxon>
        <taxon>Spirochaetia</taxon>
        <taxon>Spirochaetales</taxon>
        <taxon>Spirochaetaceae</taxon>
        <taxon>Sediminispirochaeta</taxon>
    </lineage>
</organism>
<dbReference type="CDD" id="cd01427">
    <property type="entry name" value="HAD_like"/>
    <property type="match status" value="1"/>
</dbReference>
<evidence type="ECO:0000313" key="2">
    <source>
        <dbReference type="EMBL" id="ADK82159.1"/>
    </source>
</evidence>
<dbReference type="HOGENOM" id="CLU_449640_0_0_12"/>
<dbReference type="SUPFAM" id="SSF56784">
    <property type="entry name" value="HAD-like"/>
    <property type="match status" value="1"/>
</dbReference>
<dbReference type="SUPFAM" id="SSF53613">
    <property type="entry name" value="Ribokinase-like"/>
    <property type="match status" value="1"/>
</dbReference>
<protein>
    <submittedName>
        <fullName evidence="2">PfkB domain protein</fullName>
    </submittedName>
</protein>
<dbReference type="Gene3D" id="3.40.50.1000">
    <property type="entry name" value="HAD superfamily/HAD-like"/>
    <property type="match status" value="1"/>
</dbReference>
<reference evidence="2 3" key="1">
    <citation type="journal article" date="2010" name="Stand. Genomic Sci.">
        <title>Complete genome sequence of Spirochaeta smaragdinae type strain (SEBR 4228).</title>
        <authorList>
            <person name="Mavromatis K."/>
            <person name="Yasawong M."/>
            <person name="Chertkov O."/>
            <person name="Lapidus A."/>
            <person name="Lucas S."/>
            <person name="Nolan M."/>
            <person name="Del Rio T.G."/>
            <person name="Tice H."/>
            <person name="Cheng J.F."/>
            <person name="Pitluck S."/>
            <person name="Liolios K."/>
            <person name="Ivanova N."/>
            <person name="Tapia R."/>
            <person name="Han C."/>
            <person name="Bruce D."/>
            <person name="Goodwin L."/>
            <person name="Pati A."/>
            <person name="Chen A."/>
            <person name="Palaniappan K."/>
            <person name="Land M."/>
            <person name="Hauser L."/>
            <person name="Chang Y.J."/>
            <person name="Jeffries C.D."/>
            <person name="Detter J.C."/>
            <person name="Rohde M."/>
            <person name="Brambilla E."/>
            <person name="Spring S."/>
            <person name="Goker M."/>
            <person name="Sikorski J."/>
            <person name="Woyke T."/>
            <person name="Bristow J."/>
            <person name="Eisen J.A."/>
            <person name="Markowitz V."/>
            <person name="Hugenholtz P."/>
            <person name="Klenk H.P."/>
            <person name="Kyrpides N.C."/>
        </authorList>
    </citation>
    <scope>NUCLEOTIDE SEQUENCE [LARGE SCALE GENOMIC DNA]</scope>
    <source>
        <strain evidence="3">DSM 11293 / JCM 15392 / SEBR 4228</strain>
    </source>
</reference>
<dbReference type="Pfam" id="PF00294">
    <property type="entry name" value="PfkB"/>
    <property type="match status" value="1"/>
</dbReference>
<dbReference type="GO" id="GO:0033786">
    <property type="term" value="F:heptose-1-phosphate adenylyltransferase activity"/>
    <property type="evidence" value="ECO:0007669"/>
    <property type="project" value="TreeGrafter"/>
</dbReference>
<gene>
    <name evidence="2" type="ordered locus">Spirs_3058</name>
</gene>
<dbReference type="eggNOG" id="COG0546">
    <property type="taxonomic scope" value="Bacteria"/>
</dbReference>
<dbReference type="InterPro" id="IPR029056">
    <property type="entry name" value="Ribokinase-like"/>
</dbReference>
<evidence type="ECO:0000313" key="3">
    <source>
        <dbReference type="Proteomes" id="UP000002318"/>
    </source>
</evidence>
<dbReference type="GO" id="GO:0033785">
    <property type="term" value="F:heptose 7-phosphate kinase activity"/>
    <property type="evidence" value="ECO:0007669"/>
    <property type="project" value="TreeGrafter"/>
</dbReference>
<dbReference type="EMBL" id="CP002116">
    <property type="protein sequence ID" value="ADK82159.1"/>
    <property type="molecule type" value="Genomic_DNA"/>
</dbReference>
<dbReference type="PANTHER" id="PTHR46969:SF1">
    <property type="entry name" value="BIFUNCTIONAL PROTEIN HLDE"/>
    <property type="match status" value="1"/>
</dbReference>
<evidence type="ECO:0000259" key="1">
    <source>
        <dbReference type="Pfam" id="PF00294"/>
    </source>
</evidence>
<dbReference type="GO" id="GO:0005829">
    <property type="term" value="C:cytosol"/>
    <property type="evidence" value="ECO:0007669"/>
    <property type="project" value="TreeGrafter"/>
</dbReference>
<dbReference type="AlphaFoldDB" id="E1R4S1"/>